<accession>A0A918PLG1</accession>
<feature type="compositionally biased region" description="Low complexity" evidence="1">
    <location>
        <begin position="254"/>
        <end position="266"/>
    </location>
</feature>
<protein>
    <recommendedName>
        <fullName evidence="2">NB-ARC domain-containing protein</fullName>
    </recommendedName>
</protein>
<evidence type="ECO:0000313" key="4">
    <source>
        <dbReference type="Proteomes" id="UP000622166"/>
    </source>
</evidence>
<name>A0A918PLG1_9ACTN</name>
<feature type="region of interest" description="Disordered" evidence="1">
    <location>
        <begin position="700"/>
        <end position="723"/>
    </location>
</feature>
<gene>
    <name evidence="3" type="ORF">GCM10010365_38420</name>
</gene>
<comment type="caution">
    <text evidence="3">The sequence shown here is derived from an EMBL/GenBank/DDBJ whole genome shotgun (WGS) entry which is preliminary data.</text>
</comment>
<dbReference type="PANTHER" id="PTHR47691">
    <property type="entry name" value="REGULATOR-RELATED"/>
    <property type="match status" value="1"/>
</dbReference>
<feature type="domain" description="NB-ARC" evidence="2">
    <location>
        <begin position="35"/>
        <end position="148"/>
    </location>
</feature>
<dbReference type="EMBL" id="BMVW01000007">
    <property type="protein sequence ID" value="GGZ15063.1"/>
    <property type="molecule type" value="Genomic_DNA"/>
</dbReference>
<sequence>MAEERRVGNLPMETGRLVGRRAELAQVRQTVRRSRLVTVTGVGGVGKTRLARRVAGELQPSFADGAWWVELSPLSAGRKALPYAIAEALPLADQTTRPMLEVVAEYLAGRQALLVWDTCEHLVEDCQEVAATLLTRAPGLRILATSRRPLGLSAEEVVALEPLPVPEADDAAAEDNDAVMLLTERAAEAVPGFTVTDANRAELAALCRRLEGLPLALELAAARLREMSVAELNQRLADRYAILGDTEGEDYDAGPSPRSRPGSSEEVPPRHQALRTAIGWSHQLCTPAERLAWARLSVFAGSFDLEAARRVLADERLPIAQVPYLVAALVQDSILEWTPTGAGERYRMLDTLREYGAFWLHELGEERTVRRRHRDHYLALARAADAAWIGPGQAALYDGMTAEHANLRAALDFCLAEGDGGTALEMGGALWFFWFACGFARDGRHYLDRALALDPAPGPTRAKALWACGIAAIAQGDTETSSRFATAFRSAVADDTDRTAPLAAAYLEGGSLTVSGHQTRAAKVLDISAHTRPCRGRYDAAWFLARAARAFVHVHLGQFADAAAVADDLCAECGRRGETWARAWGDYMRALAALGLGRAEEAAIHARTALDGKRRLRDSLGIAMAIDLLASAAVATRNAAQAARFLGVAEQIWRTLGTPQMGMPELVAARRACEAEARRLIGDDAYKAAFHGGYHTDPDAGIAEALRPPGPSQHAPAQPGSTG</sequence>
<dbReference type="InterPro" id="IPR027417">
    <property type="entry name" value="P-loop_NTPase"/>
</dbReference>
<evidence type="ECO:0000256" key="1">
    <source>
        <dbReference type="SAM" id="MobiDB-lite"/>
    </source>
</evidence>
<organism evidence="3 4">
    <name type="scientific">Streptomyces poonensis</name>
    <dbReference type="NCBI Taxonomy" id="68255"/>
    <lineage>
        <taxon>Bacteria</taxon>
        <taxon>Bacillati</taxon>
        <taxon>Actinomycetota</taxon>
        <taxon>Actinomycetes</taxon>
        <taxon>Kitasatosporales</taxon>
        <taxon>Streptomycetaceae</taxon>
        <taxon>Streptomyces</taxon>
    </lineage>
</organism>
<feature type="region of interest" description="Disordered" evidence="1">
    <location>
        <begin position="247"/>
        <end position="270"/>
    </location>
</feature>
<dbReference type="PANTHER" id="PTHR47691:SF3">
    <property type="entry name" value="HTH-TYPE TRANSCRIPTIONAL REGULATOR RV0890C-RELATED"/>
    <property type="match status" value="1"/>
</dbReference>
<dbReference type="InterPro" id="IPR002182">
    <property type="entry name" value="NB-ARC"/>
</dbReference>
<reference evidence="3" key="2">
    <citation type="submission" date="2020-09" db="EMBL/GenBank/DDBJ databases">
        <authorList>
            <person name="Sun Q."/>
            <person name="Ohkuma M."/>
        </authorList>
    </citation>
    <scope>NUCLEOTIDE SEQUENCE</scope>
    <source>
        <strain evidence="3">JCM 4815</strain>
    </source>
</reference>
<dbReference type="Proteomes" id="UP000622166">
    <property type="component" value="Unassembled WGS sequence"/>
</dbReference>
<dbReference type="SUPFAM" id="SSF52540">
    <property type="entry name" value="P-loop containing nucleoside triphosphate hydrolases"/>
    <property type="match status" value="1"/>
</dbReference>
<dbReference type="PRINTS" id="PR00364">
    <property type="entry name" value="DISEASERSIST"/>
</dbReference>
<dbReference type="AlphaFoldDB" id="A0A918PLG1"/>
<proteinExistence type="predicted"/>
<dbReference type="Gene3D" id="3.40.50.300">
    <property type="entry name" value="P-loop containing nucleotide triphosphate hydrolases"/>
    <property type="match status" value="1"/>
</dbReference>
<reference evidence="3" key="1">
    <citation type="journal article" date="2014" name="Int. J. Syst. Evol. Microbiol.">
        <title>Complete genome sequence of Corynebacterium casei LMG S-19264T (=DSM 44701T), isolated from a smear-ripened cheese.</title>
        <authorList>
            <consortium name="US DOE Joint Genome Institute (JGI-PGF)"/>
            <person name="Walter F."/>
            <person name="Albersmeier A."/>
            <person name="Kalinowski J."/>
            <person name="Ruckert C."/>
        </authorList>
    </citation>
    <scope>NUCLEOTIDE SEQUENCE</scope>
    <source>
        <strain evidence="3">JCM 4815</strain>
    </source>
</reference>
<keyword evidence="4" id="KW-1185">Reference proteome</keyword>
<dbReference type="SUPFAM" id="SSF48452">
    <property type="entry name" value="TPR-like"/>
    <property type="match status" value="1"/>
</dbReference>
<dbReference type="Pfam" id="PF00931">
    <property type="entry name" value="NB-ARC"/>
    <property type="match status" value="1"/>
</dbReference>
<dbReference type="RefSeq" id="WP_189860721.1">
    <property type="nucleotide sequence ID" value="NZ_BMVW01000007.1"/>
</dbReference>
<dbReference type="InterPro" id="IPR011990">
    <property type="entry name" value="TPR-like_helical_dom_sf"/>
</dbReference>
<evidence type="ECO:0000259" key="2">
    <source>
        <dbReference type="Pfam" id="PF00931"/>
    </source>
</evidence>
<evidence type="ECO:0000313" key="3">
    <source>
        <dbReference type="EMBL" id="GGZ15063.1"/>
    </source>
</evidence>